<name>A0ABU3C871_9FLAO</name>
<comment type="caution">
    <text evidence="2">The sequence shown here is derived from an EMBL/GenBank/DDBJ whole genome shotgun (WGS) entry which is preliminary data.</text>
</comment>
<organism evidence="2 3">
    <name type="scientific">Autumnicola tepida</name>
    <dbReference type="NCBI Taxonomy" id="3075595"/>
    <lineage>
        <taxon>Bacteria</taxon>
        <taxon>Pseudomonadati</taxon>
        <taxon>Bacteroidota</taxon>
        <taxon>Flavobacteriia</taxon>
        <taxon>Flavobacteriales</taxon>
        <taxon>Flavobacteriaceae</taxon>
        <taxon>Autumnicola</taxon>
    </lineage>
</organism>
<reference evidence="2 3" key="1">
    <citation type="submission" date="2023-09" db="EMBL/GenBank/DDBJ databases">
        <authorList>
            <person name="Rey-Velasco X."/>
        </authorList>
    </citation>
    <scope>NUCLEOTIDE SEQUENCE [LARGE SCALE GENOMIC DNA]</scope>
    <source>
        <strain evidence="2 3">F363</strain>
    </source>
</reference>
<keyword evidence="3" id="KW-1185">Reference proteome</keyword>
<feature type="chain" id="PRO_5045056672" evidence="1">
    <location>
        <begin position="20"/>
        <end position="108"/>
    </location>
</feature>
<keyword evidence="1" id="KW-0732">Signal</keyword>
<dbReference type="InterPro" id="IPR046601">
    <property type="entry name" value="DUF6660"/>
</dbReference>
<dbReference type="EMBL" id="JAVRHQ010000006">
    <property type="protein sequence ID" value="MDT0642540.1"/>
    <property type="molecule type" value="Genomic_DNA"/>
</dbReference>
<dbReference type="Pfam" id="PF20365">
    <property type="entry name" value="DUF6660"/>
    <property type="match status" value="1"/>
</dbReference>
<evidence type="ECO:0000256" key="1">
    <source>
        <dbReference type="SAM" id="SignalP"/>
    </source>
</evidence>
<evidence type="ECO:0000313" key="3">
    <source>
        <dbReference type="Proteomes" id="UP001262889"/>
    </source>
</evidence>
<gene>
    <name evidence="2" type="ORF">RM553_06805</name>
</gene>
<evidence type="ECO:0000313" key="2">
    <source>
        <dbReference type="EMBL" id="MDT0642540.1"/>
    </source>
</evidence>
<accession>A0ABU3C871</accession>
<proteinExistence type="predicted"/>
<feature type="signal peptide" evidence="1">
    <location>
        <begin position="1"/>
        <end position="19"/>
    </location>
</feature>
<dbReference type="RefSeq" id="WP_311534209.1">
    <property type="nucleotide sequence ID" value="NZ_JAVRHQ010000006.1"/>
</dbReference>
<dbReference type="Proteomes" id="UP001262889">
    <property type="component" value="Unassembled WGS sequence"/>
</dbReference>
<protein>
    <submittedName>
        <fullName evidence="2">DUF6660 family protein</fullName>
    </submittedName>
</protein>
<sequence>MKIIAFILSLYVFGLNLLACNDNDSSEISSDSEITAVSFQEMDVDHSHNQTADLCPPFCSCHCCHVHTVDFGSSNFEPLITDIPSKAFVHFDNLGDEPILSFLDPPRV</sequence>